<dbReference type="EMBL" id="OV121140">
    <property type="protein sequence ID" value="CAH0564539.1"/>
    <property type="molecule type" value="Genomic_DNA"/>
</dbReference>
<dbReference type="GO" id="GO:0019901">
    <property type="term" value="F:protein kinase binding"/>
    <property type="evidence" value="ECO:0007669"/>
    <property type="project" value="TreeGrafter"/>
</dbReference>
<dbReference type="InterPro" id="IPR012445">
    <property type="entry name" value="ATG101"/>
</dbReference>
<name>A0A9P0FQT8_BRAAE</name>
<evidence type="ECO:0000256" key="3">
    <source>
        <dbReference type="ARBA" id="ARBA00023006"/>
    </source>
</evidence>
<proteinExistence type="inferred from homology"/>
<dbReference type="PANTHER" id="PTHR13292:SF0">
    <property type="entry name" value="AUTOPHAGY-RELATED PROTEIN 101"/>
    <property type="match status" value="1"/>
</dbReference>
<keyword evidence="3" id="KW-0072">Autophagy</keyword>
<dbReference type="Pfam" id="PF07855">
    <property type="entry name" value="ATG101"/>
    <property type="match status" value="1"/>
</dbReference>
<organism evidence="4 5">
    <name type="scientific">Brassicogethes aeneus</name>
    <name type="common">Rape pollen beetle</name>
    <name type="synonym">Meligethes aeneus</name>
    <dbReference type="NCBI Taxonomy" id="1431903"/>
    <lineage>
        <taxon>Eukaryota</taxon>
        <taxon>Metazoa</taxon>
        <taxon>Ecdysozoa</taxon>
        <taxon>Arthropoda</taxon>
        <taxon>Hexapoda</taxon>
        <taxon>Insecta</taxon>
        <taxon>Pterygota</taxon>
        <taxon>Neoptera</taxon>
        <taxon>Endopterygota</taxon>
        <taxon>Coleoptera</taxon>
        <taxon>Polyphaga</taxon>
        <taxon>Cucujiformia</taxon>
        <taxon>Nitidulidae</taxon>
        <taxon>Meligethinae</taxon>
        <taxon>Brassicogethes</taxon>
    </lineage>
</organism>
<accession>A0A9P0FQT8</accession>
<reference evidence="4" key="1">
    <citation type="submission" date="2021-12" db="EMBL/GenBank/DDBJ databases">
        <authorList>
            <person name="King R."/>
        </authorList>
    </citation>
    <scope>NUCLEOTIDE SEQUENCE</scope>
</reference>
<protein>
    <recommendedName>
        <fullName evidence="2">Autophagy-related protein 101</fullName>
    </recommendedName>
</protein>
<evidence type="ECO:0000313" key="4">
    <source>
        <dbReference type="EMBL" id="CAH0564539.1"/>
    </source>
</evidence>
<keyword evidence="5" id="KW-1185">Reference proteome</keyword>
<sequence length="218" mass="25002">MNARSQTFELSVEGRQADEVVTSLFHTILFHRSLGKFMYTGDESYSVGTVGYMDVDCDFIDLTYVCCSSETLDRTIKREINGFSERLRNSDCSGNGQISLEFFQKKPRAWFAPECISWEIWTIRLELISLSNEGERQLCREKVSELIGEKILYIADVMNRGDYLPKMPNQTELDYIFDTSYFDVQPYLFKINYNLAGPSASSSVGTTVKNLISNHFSF</sequence>
<dbReference type="Proteomes" id="UP001154078">
    <property type="component" value="Chromosome 9"/>
</dbReference>
<dbReference type="GO" id="GO:0000407">
    <property type="term" value="C:phagophore assembly site"/>
    <property type="evidence" value="ECO:0007669"/>
    <property type="project" value="TreeGrafter"/>
</dbReference>
<evidence type="ECO:0000256" key="2">
    <source>
        <dbReference type="ARBA" id="ARBA00018874"/>
    </source>
</evidence>
<comment type="similarity">
    <text evidence="1">Belongs to the ATG101 family.</text>
</comment>
<dbReference type="AlphaFoldDB" id="A0A9P0FQT8"/>
<dbReference type="PANTHER" id="PTHR13292">
    <property type="entry name" value="AUTOPHAGY-RELATED PROTEIN 101"/>
    <property type="match status" value="1"/>
</dbReference>
<evidence type="ECO:0000313" key="5">
    <source>
        <dbReference type="Proteomes" id="UP001154078"/>
    </source>
</evidence>
<gene>
    <name evidence="4" type="ORF">MELIAE_LOCUS13074</name>
</gene>
<dbReference type="GO" id="GO:1990316">
    <property type="term" value="C:Atg1/ULK1 kinase complex"/>
    <property type="evidence" value="ECO:0007669"/>
    <property type="project" value="TreeGrafter"/>
</dbReference>
<dbReference type="OrthoDB" id="10259639at2759"/>
<evidence type="ECO:0000256" key="1">
    <source>
        <dbReference type="ARBA" id="ARBA00007130"/>
    </source>
</evidence>
<dbReference type="GO" id="GO:0000045">
    <property type="term" value="P:autophagosome assembly"/>
    <property type="evidence" value="ECO:0007669"/>
    <property type="project" value="TreeGrafter"/>
</dbReference>